<comment type="function">
    <text evidence="7">Specifically dimethylates two adjacent adenosines (A1518 and A1519) in the loop of a conserved hairpin near the 3'-end of 16S rRNA in the 30S particle. May play a critical role in biogenesis of 30S subunits.</text>
</comment>
<evidence type="ECO:0000256" key="8">
    <source>
        <dbReference type="PROSITE-ProRule" id="PRU01026"/>
    </source>
</evidence>
<protein>
    <recommendedName>
        <fullName evidence="7">Ribosomal RNA small subunit methyltransferase A</fullName>
        <ecNumber evidence="7">2.1.1.182</ecNumber>
    </recommendedName>
    <alternativeName>
        <fullName evidence="7">16S rRNA (adenine(1518)-N(6)/adenine(1519)-N(6))-dimethyltransferase</fullName>
    </alternativeName>
    <alternativeName>
        <fullName evidence="7">16S rRNA dimethyladenosine transferase</fullName>
    </alternativeName>
    <alternativeName>
        <fullName evidence="7">16S rRNA dimethylase</fullName>
    </alternativeName>
    <alternativeName>
        <fullName evidence="7">S-adenosylmethionine-6-N', N'-adenosyl(rRNA) dimethyltransferase</fullName>
    </alternativeName>
</protein>
<dbReference type="InterPro" id="IPR023165">
    <property type="entry name" value="rRNA_Ade_diMease-like_C"/>
</dbReference>
<dbReference type="eggNOG" id="COG0030">
    <property type="taxonomic scope" value="Bacteria"/>
</dbReference>
<dbReference type="PROSITE" id="PS51689">
    <property type="entry name" value="SAM_RNA_A_N6_MT"/>
    <property type="match status" value="1"/>
</dbReference>
<evidence type="ECO:0000256" key="7">
    <source>
        <dbReference type="HAMAP-Rule" id="MF_00607"/>
    </source>
</evidence>
<dbReference type="OrthoDB" id="9814755at2"/>
<keyword evidence="6 7" id="KW-0694">RNA-binding</keyword>
<dbReference type="HAMAP" id="MF_00607">
    <property type="entry name" value="16SrRNA_methyltr_A"/>
    <property type="match status" value="1"/>
</dbReference>
<evidence type="ECO:0000313" key="10">
    <source>
        <dbReference type="EMBL" id="EFI35030.1"/>
    </source>
</evidence>
<keyword evidence="2 7" id="KW-0698">rRNA processing</keyword>
<dbReference type="SUPFAM" id="SSF53335">
    <property type="entry name" value="S-adenosyl-L-methionine-dependent methyltransferases"/>
    <property type="match status" value="1"/>
</dbReference>
<comment type="catalytic activity">
    <reaction evidence="7">
        <text>adenosine(1518)/adenosine(1519) in 16S rRNA + 4 S-adenosyl-L-methionine = N(6)-dimethyladenosine(1518)/N(6)-dimethyladenosine(1519) in 16S rRNA + 4 S-adenosyl-L-homocysteine + 4 H(+)</text>
        <dbReference type="Rhea" id="RHEA:19609"/>
        <dbReference type="Rhea" id="RHEA-COMP:10232"/>
        <dbReference type="Rhea" id="RHEA-COMP:10233"/>
        <dbReference type="ChEBI" id="CHEBI:15378"/>
        <dbReference type="ChEBI" id="CHEBI:57856"/>
        <dbReference type="ChEBI" id="CHEBI:59789"/>
        <dbReference type="ChEBI" id="CHEBI:74411"/>
        <dbReference type="ChEBI" id="CHEBI:74493"/>
        <dbReference type="EC" id="2.1.1.182"/>
    </reaction>
</comment>
<feature type="binding site" evidence="7 8">
    <location>
        <position position="61"/>
    </location>
    <ligand>
        <name>S-adenosyl-L-methionine</name>
        <dbReference type="ChEBI" id="CHEBI:59789"/>
    </ligand>
</feature>
<feature type="binding site" evidence="7 8">
    <location>
        <position position="13"/>
    </location>
    <ligand>
        <name>S-adenosyl-L-methionine</name>
        <dbReference type="ChEBI" id="CHEBI:59789"/>
    </ligand>
</feature>
<dbReference type="CDD" id="cd02440">
    <property type="entry name" value="AdoMet_MTases"/>
    <property type="match status" value="1"/>
</dbReference>
<dbReference type="Proteomes" id="UP000005496">
    <property type="component" value="Unassembled WGS sequence"/>
</dbReference>
<proteinExistence type="inferred from homology"/>
<evidence type="ECO:0000259" key="9">
    <source>
        <dbReference type="SMART" id="SM00650"/>
    </source>
</evidence>
<dbReference type="NCBIfam" id="TIGR00755">
    <property type="entry name" value="ksgA"/>
    <property type="match status" value="1"/>
</dbReference>
<evidence type="ECO:0000313" key="11">
    <source>
        <dbReference type="Proteomes" id="UP000005496"/>
    </source>
</evidence>
<feature type="binding site" evidence="7 8">
    <location>
        <position position="15"/>
    </location>
    <ligand>
        <name>S-adenosyl-L-methionine</name>
        <dbReference type="ChEBI" id="CHEBI:59789"/>
    </ligand>
</feature>
<evidence type="ECO:0000256" key="4">
    <source>
        <dbReference type="ARBA" id="ARBA00022679"/>
    </source>
</evidence>
<dbReference type="PANTHER" id="PTHR11727:SF7">
    <property type="entry name" value="DIMETHYLADENOSINE TRANSFERASE-RELATED"/>
    <property type="match status" value="1"/>
</dbReference>
<dbReference type="Pfam" id="PF00398">
    <property type="entry name" value="RrnaAD"/>
    <property type="match status" value="1"/>
</dbReference>
<evidence type="ECO:0000256" key="3">
    <source>
        <dbReference type="ARBA" id="ARBA00022603"/>
    </source>
</evidence>
<dbReference type="EC" id="2.1.1.182" evidence="7"/>
<feature type="domain" description="Ribosomal RNA adenine methylase transferase N-terminal" evidence="9">
    <location>
        <begin position="20"/>
        <end position="187"/>
    </location>
</feature>
<dbReference type="InterPro" id="IPR020596">
    <property type="entry name" value="rRNA_Ade_Mease_Trfase_CS"/>
</dbReference>
<reference evidence="10" key="1">
    <citation type="submission" date="2010-05" db="EMBL/GenBank/DDBJ databases">
        <title>The draft genome of Desulfonatronospira thiodismutans ASO3-1.</title>
        <authorList>
            <consortium name="US DOE Joint Genome Institute (JGI-PGF)"/>
            <person name="Lucas S."/>
            <person name="Copeland A."/>
            <person name="Lapidus A."/>
            <person name="Cheng J.-F."/>
            <person name="Bruce D."/>
            <person name="Goodwin L."/>
            <person name="Pitluck S."/>
            <person name="Chertkov O."/>
            <person name="Brettin T."/>
            <person name="Detter J.C."/>
            <person name="Han C."/>
            <person name="Land M.L."/>
            <person name="Hauser L."/>
            <person name="Kyrpides N."/>
            <person name="Mikhailova N."/>
            <person name="Muyzer G."/>
            <person name="Woyke T."/>
        </authorList>
    </citation>
    <scope>NUCLEOTIDE SEQUENCE [LARGE SCALE GENOMIC DNA]</scope>
    <source>
        <strain evidence="10">ASO3-1</strain>
    </source>
</reference>
<evidence type="ECO:0000256" key="1">
    <source>
        <dbReference type="ARBA" id="ARBA00022490"/>
    </source>
</evidence>
<dbReference type="GO" id="GO:0003723">
    <property type="term" value="F:RNA binding"/>
    <property type="evidence" value="ECO:0007669"/>
    <property type="project" value="UniProtKB-UniRule"/>
</dbReference>
<comment type="caution">
    <text evidence="10">The sequence shown here is derived from an EMBL/GenBank/DDBJ whole genome shotgun (WGS) entry which is preliminary data.</text>
</comment>
<comment type="subcellular location">
    <subcellularLocation>
        <location evidence="7">Cytoplasm</location>
    </subcellularLocation>
</comment>
<dbReference type="PROSITE" id="PS01131">
    <property type="entry name" value="RRNA_A_DIMETH"/>
    <property type="match status" value="1"/>
</dbReference>
<dbReference type="AlphaFoldDB" id="D6SQK4"/>
<dbReference type="PANTHER" id="PTHR11727">
    <property type="entry name" value="DIMETHYLADENOSINE TRANSFERASE"/>
    <property type="match status" value="1"/>
</dbReference>
<feature type="binding site" evidence="7 8">
    <location>
        <position position="40"/>
    </location>
    <ligand>
        <name>S-adenosyl-L-methionine</name>
        <dbReference type="ChEBI" id="CHEBI:59789"/>
    </ligand>
</feature>
<feature type="binding site" evidence="7 8">
    <location>
        <position position="102"/>
    </location>
    <ligand>
        <name>S-adenosyl-L-methionine</name>
        <dbReference type="ChEBI" id="CHEBI:59789"/>
    </ligand>
</feature>
<gene>
    <name evidence="7" type="primary">rsmA</name>
    <name evidence="7" type="synonym">ksgA</name>
    <name evidence="10" type="ORF">Dthio_PD2424</name>
</gene>
<dbReference type="InterPro" id="IPR001737">
    <property type="entry name" value="KsgA/Erm"/>
</dbReference>
<keyword evidence="1 7" id="KW-0963">Cytoplasm</keyword>
<dbReference type="InterPro" id="IPR011530">
    <property type="entry name" value="rRNA_adenine_dimethylase"/>
</dbReference>
<dbReference type="Gene3D" id="1.10.8.100">
    <property type="entry name" value="Ribosomal RNA adenine dimethylase-like, domain 2"/>
    <property type="match status" value="1"/>
</dbReference>
<organism evidence="10 11">
    <name type="scientific">Desulfonatronospira thiodismutans ASO3-1</name>
    <dbReference type="NCBI Taxonomy" id="555779"/>
    <lineage>
        <taxon>Bacteria</taxon>
        <taxon>Pseudomonadati</taxon>
        <taxon>Thermodesulfobacteriota</taxon>
        <taxon>Desulfovibrionia</taxon>
        <taxon>Desulfovibrionales</taxon>
        <taxon>Desulfonatronovibrionaceae</taxon>
        <taxon>Desulfonatronospira</taxon>
    </lineage>
</organism>
<keyword evidence="5 7" id="KW-0949">S-adenosyl-L-methionine</keyword>
<keyword evidence="11" id="KW-1185">Reference proteome</keyword>
<dbReference type="InterPro" id="IPR029063">
    <property type="entry name" value="SAM-dependent_MTases_sf"/>
</dbReference>
<comment type="similarity">
    <text evidence="7">Belongs to the class I-like SAM-binding methyltransferase superfamily. rRNA adenine N(6)-methyltransferase family. RsmA subfamily.</text>
</comment>
<dbReference type="GO" id="GO:0005829">
    <property type="term" value="C:cytosol"/>
    <property type="evidence" value="ECO:0007669"/>
    <property type="project" value="TreeGrafter"/>
</dbReference>
<accession>D6SQK4</accession>
<keyword evidence="3 7" id="KW-0489">Methyltransferase</keyword>
<sequence>MIHAPAKKSLGQNFLQDMNIARKIVDALEPGHKDRVLEIGPGKGVLTALLADRAGLVLGVEKDYFLTFALDRCPGLQAVNMDALQLDWSRLDRWPGLKIIGNLPYNIAQTLLWDMAAGCRSFDRAVVMVQKEVAQRITAGPGGKEYGALSIWLQSFTTPRVLFNVSPGVFRPRPSVDSSVLELRPLPADKIFFVPRDLARVVKTMFQNRRKQLGRILKTYWNDRRKIALEQCGLDPRARPEQLSPEDFQGLSKCLFSE</sequence>
<dbReference type="RefSeq" id="WP_008870344.1">
    <property type="nucleotide sequence ID" value="NZ_ACJN02000002.1"/>
</dbReference>
<evidence type="ECO:0000256" key="5">
    <source>
        <dbReference type="ARBA" id="ARBA00022691"/>
    </source>
</evidence>
<dbReference type="InterPro" id="IPR020598">
    <property type="entry name" value="rRNA_Ade_methylase_Trfase_N"/>
</dbReference>
<evidence type="ECO:0000256" key="6">
    <source>
        <dbReference type="ARBA" id="ARBA00022884"/>
    </source>
</evidence>
<name>D6SQK4_9BACT</name>
<dbReference type="SMART" id="SM00650">
    <property type="entry name" value="rADc"/>
    <property type="match status" value="1"/>
</dbReference>
<evidence type="ECO:0000256" key="2">
    <source>
        <dbReference type="ARBA" id="ARBA00022552"/>
    </source>
</evidence>
<dbReference type="GO" id="GO:0052908">
    <property type="term" value="F:16S rRNA (adenine(1518)-N(6)/adenine(1519)-N(6))-dimethyltransferase activity"/>
    <property type="evidence" value="ECO:0007669"/>
    <property type="project" value="UniProtKB-EC"/>
</dbReference>
<dbReference type="Gene3D" id="3.40.50.150">
    <property type="entry name" value="Vaccinia Virus protein VP39"/>
    <property type="match status" value="1"/>
</dbReference>
<keyword evidence="4 7" id="KW-0808">Transferase</keyword>
<dbReference type="EMBL" id="ACJN02000002">
    <property type="protein sequence ID" value="EFI35030.1"/>
    <property type="molecule type" value="Genomic_DNA"/>
</dbReference>
<feature type="binding site" evidence="7 8">
    <location>
        <position position="82"/>
    </location>
    <ligand>
        <name>S-adenosyl-L-methionine</name>
        <dbReference type="ChEBI" id="CHEBI:59789"/>
    </ligand>
</feature>